<dbReference type="PANTHER" id="PTHR22175">
    <property type="entry name" value="SMALL ACIDIC PROTEIN-RELATED"/>
    <property type="match status" value="1"/>
</dbReference>
<accession>G0UCN1</accession>
<evidence type="ECO:0000256" key="2">
    <source>
        <dbReference type="ARBA" id="ARBA00016161"/>
    </source>
</evidence>
<dbReference type="AlphaFoldDB" id="G0UCN1"/>
<organism evidence="5">
    <name type="scientific">Trypanosoma vivax (strain Y486)</name>
    <dbReference type="NCBI Taxonomy" id="1055687"/>
    <lineage>
        <taxon>Eukaryota</taxon>
        <taxon>Discoba</taxon>
        <taxon>Euglenozoa</taxon>
        <taxon>Kinetoplastea</taxon>
        <taxon>Metakinetoplastina</taxon>
        <taxon>Trypanosomatida</taxon>
        <taxon>Trypanosomatidae</taxon>
        <taxon>Trypanosoma</taxon>
        <taxon>Duttonella</taxon>
    </lineage>
</organism>
<dbReference type="OMA" id="NTHAFDG"/>
<dbReference type="Pfam" id="PF15477">
    <property type="entry name" value="SMAP"/>
    <property type="match status" value="1"/>
</dbReference>
<feature type="region of interest" description="Disordered" evidence="3">
    <location>
        <begin position="71"/>
        <end position="109"/>
    </location>
</feature>
<dbReference type="EMBL" id="HE573027">
    <property type="protein sequence ID" value="CCC53591.1"/>
    <property type="molecule type" value="Genomic_DNA"/>
</dbReference>
<name>G0UCN1_TRYVY</name>
<dbReference type="PANTHER" id="PTHR22175:SF0">
    <property type="entry name" value="SMALL ACIDIC PROTEIN"/>
    <property type="match status" value="1"/>
</dbReference>
<comment type="similarity">
    <text evidence="1">Belongs to the SMAP family.</text>
</comment>
<dbReference type="InterPro" id="IPR028124">
    <property type="entry name" value="SMAP_dom"/>
</dbReference>
<protein>
    <recommendedName>
        <fullName evidence="2">Small acidic protein</fullName>
    </recommendedName>
</protein>
<sequence length="183" mass="20154">MVSLKTVARELRMAAADLAESRGMSPEELTSRDEALLFLAVTLLKELEASSSSDEVGRAAREARQTFRPWLPRLNQGKGSPCGDLRPVEKRERQENPIDMPSDNAWLGNGGGTDLGQYAKTPVFTDNAKKRAKFSRLMGGSKHEQSHHNTFAADEITLRQINSELEEQFNTAVLRSGKKGLGA</sequence>
<evidence type="ECO:0000313" key="5">
    <source>
        <dbReference type="EMBL" id="CCC53591.1"/>
    </source>
</evidence>
<dbReference type="InterPro" id="IPR026714">
    <property type="entry name" value="SMAP"/>
</dbReference>
<evidence type="ECO:0000259" key="4">
    <source>
        <dbReference type="Pfam" id="PF15477"/>
    </source>
</evidence>
<gene>
    <name evidence="5" type="ORF">TVY486_1110750</name>
</gene>
<feature type="domain" description="Small acidic protein-like" evidence="4">
    <location>
        <begin position="124"/>
        <end position="182"/>
    </location>
</feature>
<reference evidence="5" key="1">
    <citation type="journal article" date="2012" name="Proc. Natl. Acad. Sci. U.S.A.">
        <title>Antigenic diversity is generated by distinct evolutionary mechanisms in African trypanosome species.</title>
        <authorList>
            <person name="Jackson A.P."/>
            <person name="Berry A."/>
            <person name="Aslett M."/>
            <person name="Allison H.C."/>
            <person name="Burton P."/>
            <person name="Vavrova-Anderson J."/>
            <person name="Brown R."/>
            <person name="Browne H."/>
            <person name="Corton N."/>
            <person name="Hauser H."/>
            <person name="Gamble J."/>
            <person name="Gilderthorp R."/>
            <person name="Marcello L."/>
            <person name="McQuillan J."/>
            <person name="Otto T.D."/>
            <person name="Quail M.A."/>
            <person name="Sanders M.J."/>
            <person name="van Tonder A."/>
            <person name="Ginger M.L."/>
            <person name="Field M.C."/>
            <person name="Barry J.D."/>
            <person name="Hertz-Fowler C."/>
            <person name="Berriman M."/>
        </authorList>
    </citation>
    <scope>NUCLEOTIDE SEQUENCE</scope>
    <source>
        <strain evidence="5">Y486</strain>
    </source>
</reference>
<proteinExistence type="inferred from homology"/>
<feature type="compositionally biased region" description="Basic and acidic residues" evidence="3">
    <location>
        <begin position="86"/>
        <end position="96"/>
    </location>
</feature>
<evidence type="ECO:0000256" key="1">
    <source>
        <dbReference type="ARBA" id="ARBA00006502"/>
    </source>
</evidence>
<dbReference type="VEuPathDB" id="TriTrypDB:TvY486_1110750"/>
<evidence type="ECO:0000256" key="3">
    <source>
        <dbReference type="SAM" id="MobiDB-lite"/>
    </source>
</evidence>